<keyword evidence="4" id="KW-0408">Iron</keyword>
<evidence type="ECO:0000313" key="6">
    <source>
        <dbReference type="EMBL" id="GIJ87066.1"/>
    </source>
</evidence>
<dbReference type="InterPro" id="IPR036396">
    <property type="entry name" value="Cyt_P450_sf"/>
</dbReference>
<evidence type="ECO:0008006" key="8">
    <source>
        <dbReference type="Google" id="ProtNLM"/>
    </source>
</evidence>
<proteinExistence type="inferred from homology"/>
<accession>A0A9P3BG14</accession>
<dbReference type="GO" id="GO:0004497">
    <property type="term" value="F:monooxygenase activity"/>
    <property type="evidence" value="ECO:0007669"/>
    <property type="project" value="InterPro"/>
</dbReference>
<keyword evidence="3" id="KW-0479">Metal-binding</keyword>
<dbReference type="GO" id="GO:0005506">
    <property type="term" value="F:iron ion binding"/>
    <property type="evidence" value="ECO:0007669"/>
    <property type="project" value="InterPro"/>
</dbReference>
<dbReference type="Pfam" id="PF00067">
    <property type="entry name" value="p450"/>
    <property type="match status" value="1"/>
</dbReference>
<dbReference type="InterPro" id="IPR050121">
    <property type="entry name" value="Cytochrome_P450_monoxygenase"/>
</dbReference>
<dbReference type="GO" id="GO:0020037">
    <property type="term" value="F:heme binding"/>
    <property type="evidence" value="ECO:0007669"/>
    <property type="project" value="InterPro"/>
</dbReference>
<protein>
    <recommendedName>
        <fullName evidence="8">Cytochrome P450</fullName>
    </recommendedName>
</protein>
<dbReference type="PANTHER" id="PTHR24305:SF232">
    <property type="entry name" value="P450, PUTATIVE (EUROFUNG)-RELATED"/>
    <property type="match status" value="1"/>
</dbReference>
<comment type="caution">
    <text evidence="6">The sequence shown here is derived from an EMBL/GenBank/DDBJ whole genome shotgun (WGS) entry which is preliminary data.</text>
</comment>
<dbReference type="Gene3D" id="1.10.630.10">
    <property type="entry name" value="Cytochrome P450"/>
    <property type="match status" value="2"/>
</dbReference>
<gene>
    <name evidence="6" type="ORF">Asppvi_005968</name>
</gene>
<dbReference type="PANTHER" id="PTHR24305">
    <property type="entry name" value="CYTOCHROME P450"/>
    <property type="match status" value="1"/>
</dbReference>
<reference evidence="6 7" key="1">
    <citation type="submission" date="2018-10" db="EMBL/GenBank/DDBJ databases">
        <title>Pan-genome distribution and transcriptional activeness of fungal secondary metabolism genes in Aspergillus section Fumigati.</title>
        <authorList>
            <person name="Takahashi H."/>
            <person name="Umemura M."/>
            <person name="Ninomiya A."/>
            <person name="Kusuya Y."/>
            <person name="Urayama S."/>
            <person name="Shimizu M."/>
            <person name="Watanabe A."/>
            <person name="Kamei K."/>
            <person name="Yaguchi T."/>
            <person name="Hagiwara D."/>
        </authorList>
    </citation>
    <scope>NUCLEOTIDE SEQUENCE [LARGE SCALE GENOMIC DNA]</scope>
    <source>
        <strain evidence="6 7">IFM 55266</strain>
    </source>
</reference>
<dbReference type="InterPro" id="IPR001128">
    <property type="entry name" value="Cyt_P450"/>
</dbReference>
<comment type="similarity">
    <text evidence="2">Belongs to the cytochrome P450 family.</text>
</comment>
<evidence type="ECO:0000256" key="3">
    <source>
        <dbReference type="ARBA" id="ARBA00022723"/>
    </source>
</evidence>
<dbReference type="RefSeq" id="XP_043157812.1">
    <property type="nucleotide sequence ID" value="XM_043301877.1"/>
</dbReference>
<dbReference type="SUPFAM" id="SSF48264">
    <property type="entry name" value="Cytochrome P450"/>
    <property type="match status" value="1"/>
</dbReference>
<dbReference type="GO" id="GO:0016705">
    <property type="term" value="F:oxidoreductase activity, acting on paired donors, with incorporation or reduction of molecular oxygen"/>
    <property type="evidence" value="ECO:0007669"/>
    <property type="project" value="InterPro"/>
</dbReference>
<evidence type="ECO:0000256" key="1">
    <source>
        <dbReference type="ARBA" id="ARBA00001971"/>
    </source>
</evidence>
<organism evidence="6 7">
    <name type="scientific">Aspergillus pseudoviridinutans</name>
    <dbReference type="NCBI Taxonomy" id="1517512"/>
    <lineage>
        <taxon>Eukaryota</taxon>
        <taxon>Fungi</taxon>
        <taxon>Dikarya</taxon>
        <taxon>Ascomycota</taxon>
        <taxon>Pezizomycotina</taxon>
        <taxon>Eurotiomycetes</taxon>
        <taxon>Eurotiomycetidae</taxon>
        <taxon>Eurotiales</taxon>
        <taxon>Aspergillaceae</taxon>
        <taxon>Aspergillus</taxon>
        <taxon>Aspergillus subgen. Fumigati</taxon>
    </lineage>
</organism>
<sequence>MPTGPGWKAHRRLLQDLMTPRFLNNTAAPTKYDRALELVDLWDAKAQLAAGRPFFAAEDIHNTALDAVLSFSFEALYCQDTPLDRPAAFPQTRLPDSIKAILDIMGAFEYTKSSISPCLMWFVVSKTPHVRQALQIKNAFVLRELQRATHRLFRKDSDVDDTCVQSAVDLGRVEIPISLDRPFETSQVEVGTSKRFPGGSCLQPAAIMLGNRTYFNSLFGCNTRRDSAVCSTVPAVDRVALKDTVLLGHPIPKGTSIFLMNKGASFFSPPHEIEDEKHSPSARTAKNKGHHAWDPQTLDVFLPERWLVASDEEAGAPANVLFDPAAGPTMPFGGVPRGCFGRRLAYLEMRLIFTLIVWKFELMKCPKELSGYDAFDGLVHKPKDCYVRLKKTES</sequence>
<feature type="region of interest" description="Disordered" evidence="5">
    <location>
        <begin position="272"/>
        <end position="291"/>
    </location>
</feature>
<evidence type="ECO:0000256" key="4">
    <source>
        <dbReference type="ARBA" id="ARBA00023004"/>
    </source>
</evidence>
<comment type="cofactor">
    <cofactor evidence="1">
        <name>heme</name>
        <dbReference type="ChEBI" id="CHEBI:30413"/>
    </cofactor>
</comment>
<name>A0A9P3BG14_9EURO</name>
<dbReference type="Proteomes" id="UP001043456">
    <property type="component" value="Unassembled WGS sequence"/>
</dbReference>
<evidence type="ECO:0000256" key="5">
    <source>
        <dbReference type="SAM" id="MobiDB-lite"/>
    </source>
</evidence>
<keyword evidence="7" id="KW-1185">Reference proteome</keyword>
<dbReference type="GeneID" id="67004579"/>
<dbReference type="EMBL" id="BHVY01000004">
    <property type="protein sequence ID" value="GIJ87066.1"/>
    <property type="molecule type" value="Genomic_DNA"/>
</dbReference>
<dbReference type="AlphaFoldDB" id="A0A9P3BG14"/>
<dbReference type="OrthoDB" id="1470350at2759"/>
<evidence type="ECO:0000313" key="7">
    <source>
        <dbReference type="Proteomes" id="UP001043456"/>
    </source>
</evidence>
<evidence type="ECO:0000256" key="2">
    <source>
        <dbReference type="ARBA" id="ARBA00010617"/>
    </source>
</evidence>